<feature type="compositionally biased region" description="Basic and acidic residues" evidence="1">
    <location>
        <begin position="484"/>
        <end position="503"/>
    </location>
</feature>
<dbReference type="EMBL" id="CAJNOC010001140">
    <property type="protein sequence ID" value="CAF0838813.1"/>
    <property type="molecule type" value="Genomic_DNA"/>
</dbReference>
<protein>
    <submittedName>
        <fullName evidence="2">Uncharacterized protein</fullName>
    </submittedName>
</protein>
<proteinExistence type="predicted"/>
<organism evidence="2 3">
    <name type="scientific">Brachionus calyciflorus</name>
    <dbReference type="NCBI Taxonomy" id="104777"/>
    <lineage>
        <taxon>Eukaryota</taxon>
        <taxon>Metazoa</taxon>
        <taxon>Spiralia</taxon>
        <taxon>Gnathifera</taxon>
        <taxon>Rotifera</taxon>
        <taxon>Eurotatoria</taxon>
        <taxon>Monogononta</taxon>
        <taxon>Pseudotrocha</taxon>
        <taxon>Ploima</taxon>
        <taxon>Brachionidae</taxon>
        <taxon>Brachionus</taxon>
    </lineage>
</organism>
<accession>A0A813VKA6</accession>
<keyword evidence="3" id="KW-1185">Reference proteome</keyword>
<name>A0A813VKA6_9BILA</name>
<evidence type="ECO:0000256" key="1">
    <source>
        <dbReference type="SAM" id="MobiDB-lite"/>
    </source>
</evidence>
<comment type="caution">
    <text evidence="2">The sequence shown here is derived from an EMBL/GenBank/DDBJ whole genome shotgun (WGS) entry which is preliminary data.</text>
</comment>
<dbReference type="AlphaFoldDB" id="A0A813VKA6"/>
<evidence type="ECO:0000313" key="2">
    <source>
        <dbReference type="EMBL" id="CAF0838813.1"/>
    </source>
</evidence>
<gene>
    <name evidence="2" type="ORF">OXX778_LOCUS8343</name>
</gene>
<dbReference type="Proteomes" id="UP000663879">
    <property type="component" value="Unassembled WGS sequence"/>
</dbReference>
<sequence>MSYKHQKQQTEGINFRFARFLNVKLCDIGNDFFDEYNDKQKESFYYMIRLLNLVMTHEYEIPSNFFRPIQKNGNNGSGNITNFSSKEVLEIDFEQVKKFFEDNDKYNIVTDEDRSLINFFFLFRVTTINGYAVVLKEVNISSVFDSFHSLQNSFFKSPLSSNINKIDIITFLDKEVVTSSFVQSKKNPDLFYPNDNNEIFAVVSFDLKLNIDVKKNESVANVNESTLQKAQNNTLITKVEPQINTGNNSYSYLFKENQVMTEKYKNNNPKDQLKVSRFDSLDKTDENILNSINRNPIELKPSTEFCYFVSPDEQKSREKLSRLDNSCESDLTSVYNFKKCMKYVANVENAINLDKNFMNKYSMLYTGLNIPDTLRKMVTSETEKGNGHIRNIYKEACSKTITDYSMFKILENVNAINSNKIYILVYTIKHFNKQTPRYEFRRLYLVGGGSNTEYCKNEFTNFDNIFVESVKDVAVENDKSVNGISKDEKRGIEDGGDLTSDKTKTKKQKN</sequence>
<reference evidence="2" key="1">
    <citation type="submission" date="2021-02" db="EMBL/GenBank/DDBJ databases">
        <authorList>
            <person name="Nowell W R."/>
        </authorList>
    </citation>
    <scope>NUCLEOTIDE SEQUENCE</scope>
    <source>
        <strain evidence="2">Ploen Becks lab</strain>
    </source>
</reference>
<feature type="region of interest" description="Disordered" evidence="1">
    <location>
        <begin position="484"/>
        <end position="510"/>
    </location>
</feature>
<evidence type="ECO:0000313" key="3">
    <source>
        <dbReference type="Proteomes" id="UP000663879"/>
    </source>
</evidence>